<dbReference type="Proteomes" id="UP000284379">
    <property type="component" value="Unassembled WGS sequence"/>
</dbReference>
<feature type="chain" id="PRO_5019434632" description="Lipocalin-like domain-containing protein" evidence="1">
    <location>
        <begin position="21"/>
        <end position="139"/>
    </location>
</feature>
<name>A0A413VTZ2_9BACE</name>
<feature type="signal peptide" evidence="1">
    <location>
        <begin position="1"/>
        <end position="20"/>
    </location>
</feature>
<evidence type="ECO:0000313" key="3">
    <source>
        <dbReference type="Proteomes" id="UP000284379"/>
    </source>
</evidence>
<accession>A0A413VTZ2</accession>
<dbReference type="EMBL" id="QSGO01000003">
    <property type="protein sequence ID" value="RHB37096.1"/>
    <property type="molecule type" value="Genomic_DNA"/>
</dbReference>
<evidence type="ECO:0000313" key="2">
    <source>
        <dbReference type="EMBL" id="RHB37096.1"/>
    </source>
</evidence>
<gene>
    <name evidence="2" type="ORF">DW888_05995</name>
</gene>
<dbReference type="AlphaFoldDB" id="A0A413VTZ2"/>
<comment type="caution">
    <text evidence="2">The sequence shown here is derived from an EMBL/GenBank/DDBJ whole genome shotgun (WGS) entry which is preliminary data.</text>
</comment>
<evidence type="ECO:0000256" key="1">
    <source>
        <dbReference type="SAM" id="SignalP"/>
    </source>
</evidence>
<evidence type="ECO:0008006" key="4">
    <source>
        <dbReference type="Google" id="ProtNLM"/>
    </source>
</evidence>
<sequence>MKKKKLQNLFLISLFFLFNGCNNSKPTSQDFIGTWVSEDGGEIIFKEDSICIVKGIYAKQINPFSEEKVSLSGEGQWRIRTKDSNGYDQYNIAIYLKGVIYFSLFISGEGLLDNKPPWYLFDYIGDPDELNLYKFTKSK</sequence>
<keyword evidence="1" id="KW-0732">Signal</keyword>
<organism evidence="2 3">
    <name type="scientific">Bacteroides nordii</name>
    <dbReference type="NCBI Taxonomy" id="291645"/>
    <lineage>
        <taxon>Bacteria</taxon>
        <taxon>Pseudomonadati</taxon>
        <taxon>Bacteroidota</taxon>
        <taxon>Bacteroidia</taxon>
        <taxon>Bacteroidales</taxon>
        <taxon>Bacteroidaceae</taxon>
        <taxon>Bacteroides</taxon>
    </lineage>
</organism>
<proteinExistence type="predicted"/>
<reference evidence="2 3" key="1">
    <citation type="submission" date="2018-08" db="EMBL/GenBank/DDBJ databases">
        <title>A genome reference for cultivated species of the human gut microbiota.</title>
        <authorList>
            <person name="Zou Y."/>
            <person name="Xue W."/>
            <person name="Luo G."/>
        </authorList>
    </citation>
    <scope>NUCLEOTIDE SEQUENCE [LARGE SCALE GENOMIC DNA]</scope>
    <source>
        <strain evidence="2 3">AM40-30BH</strain>
    </source>
</reference>
<dbReference type="RefSeq" id="WP_122201070.1">
    <property type="nucleotide sequence ID" value="NZ_CABJFV010000003.1"/>
</dbReference>
<protein>
    <recommendedName>
        <fullName evidence="4">Lipocalin-like domain-containing protein</fullName>
    </recommendedName>
</protein>